<feature type="region of interest" description="Disordered" evidence="1">
    <location>
        <begin position="1"/>
        <end position="69"/>
    </location>
</feature>
<evidence type="ECO:0000256" key="1">
    <source>
        <dbReference type="SAM" id="MobiDB-lite"/>
    </source>
</evidence>
<evidence type="ECO:0000313" key="2">
    <source>
        <dbReference type="Proteomes" id="UP000887565"/>
    </source>
</evidence>
<dbReference type="WBParaSite" id="nRc.2.0.1.t32491-RA">
    <property type="protein sequence ID" value="nRc.2.0.1.t32491-RA"/>
    <property type="gene ID" value="nRc.2.0.1.g32491"/>
</dbReference>
<feature type="compositionally biased region" description="Basic and acidic residues" evidence="1">
    <location>
        <begin position="27"/>
        <end position="38"/>
    </location>
</feature>
<dbReference type="AlphaFoldDB" id="A0A915K2R3"/>
<organism evidence="2 3">
    <name type="scientific">Romanomermis culicivorax</name>
    <name type="common">Nematode worm</name>
    <dbReference type="NCBI Taxonomy" id="13658"/>
    <lineage>
        <taxon>Eukaryota</taxon>
        <taxon>Metazoa</taxon>
        <taxon>Ecdysozoa</taxon>
        <taxon>Nematoda</taxon>
        <taxon>Enoplea</taxon>
        <taxon>Dorylaimia</taxon>
        <taxon>Mermithida</taxon>
        <taxon>Mermithoidea</taxon>
        <taxon>Mermithidae</taxon>
        <taxon>Romanomermis</taxon>
    </lineage>
</organism>
<sequence length="69" mass="7037">MAVPLLKSAGKHAPGSKVAGEVATGRTFKDSVSDHGREAVGQVLHGTADRIVKGQKGKGSNESAHNLCS</sequence>
<protein>
    <submittedName>
        <fullName evidence="3">Uncharacterized protein</fullName>
    </submittedName>
</protein>
<feature type="compositionally biased region" description="Polar residues" evidence="1">
    <location>
        <begin position="58"/>
        <end position="69"/>
    </location>
</feature>
<evidence type="ECO:0000313" key="3">
    <source>
        <dbReference type="WBParaSite" id="nRc.2.0.1.t32491-RA"/>
    </source>
</evidence>
<reference evidence="3" key="1">
    <citation type="submission" date="2022-11" db="UniProtKB">
        <authorList>
            <consortium name="WormBaseParasite"/>
        </authorList>
    </citation>
    <scope>IDENTIFICATION</scope>
</reference>
<proteinExistence type="predicted"/>
<name>A0A915K2R3_ROMCU</name>
<keyword evidence="2" id="KW-1185">Reference proteome</keyword>
<accession>A0A915K2R3</accession>
<dbReference type="Proteomes" id="UP000887565">
    <property type="component" value="Unplaced"/>
</dbReference>